<keyword evidence="2" id="KW-1185">Reference proteome</keyword>
<dbReference type="OrthoDB" id="192702at2759"/>
<organism evidence="1 2">
    <name type="scientific">Eutypa lata (strain UCR-EL1)</name>
    <name type="common">Grapevine dieback disease fungus</name>
    <name type="synonym">Eutypa armeniacae</name>
    <dbReference type="NCBI Taxonomy" id="1287681"/>
    <lineage>
        <taxon>Eukaryota</taxon>
        <taxon>Fungi</taxon>
        <taxon>Dikarya</taxon>
        <taxon>Ascomycota</taxon>
        <taxon>Pezizomycotina</taxon>
        <taxon>Sordariomycetes</taxon>
        <taxon>Xylariomycetidae</taxon>
        <taxon>Xylariales</taxon>
        <taxon>Diatrypaceae</taxon>
        <taxon>Eutypa</taxon>
    </lineage>
</organism>
<dbReference type="eggNOG" id="ENOG502S6RS">
    <property type="taxonomic scope" value="Eukaryota"/>
</dbReference>
<dbReference type="Pfam" id="PF11017">
    <property type="entry name" value="DUF2855"/>
    <property type="match status" value="1"/>
</dbReference>
<evidence type="ECO:0000313" key="1">
    <source>
        <dbReference type="EMBL" id="EMR67221.1"/>
    </source>
</evidence>
<dbReference type="OMA" id="PIHPLGN"/>
<evidence type="ECO:0000313" key="2">
    <source>
        <dbReference type="Proteomes" id="UP000012174"/>
    </source>
</evidence>
<dbReference type="InterPro" id="IPR021276">
    <property type="entry name" value="DUF2855"/>
</dbReference>
<dbReference type="KEGG" id="ela:UCREL1_5779"/>
<dbReference type="EMBL" id="KB706483">
    <property type="protein sequence ID" value="EMR67221.1"/>
    <property type="molecule type" value="Genomic_DNA"/>
</dbReference>
<dbReference type="HOGENOM" id="CLU_037224_0_0_1"/>
<reference evidence="2" key="1">
    <citation type="journal article" date="2013" name="Genome Announc.">
        <title>Draft genome sequence of the grapevine dieback fungus Eutypa lata UCR-EL1.</title>
        <authorList>
            <person name="Blanco-Ulate B."/>
            <person name="Rolshausen P.E."/>
            <person name="Cantu D."/>
        </authorList>
    </citation>
    <scope>NUCLEOTIDE SEQUENCE [LARGE SCALE GENOMIC DNA]</scope>
    <source>
        <strain evidence="2">UCR-EL1</strain>
    </source>
</reference>
<dbReference type="STRING" id="1287681.M7TBG2"/>
<gene>
    <name evidence="1" type="ORF">UCREL1_5779</name>
</gene>
<proteinExistence type="predicted"/>
<dbReference type="Proteomes" id="UP000012174">
    <property type="component" value="Unassembled WGS sequence"/>
</dbReference>
<dbReference type="AlphaFoldDB" id="M7TBG2"/>
<sequence>MAGISEIPEVQILEKEKYFTQALVRLPDALPLPPLGPSSVRIRTEAFSLTSNNFTYAQLGTLLGWWGAHPLPASVPPPFNDAAKYGRTNCWGYARVLESTFPDVAAGSYFWGYLPIGTLPQDLEVEGAGVPGHVTVTSAYRQHLMRIYNRYRVYPESKGLEIQRLDEGIAYDALFRVMHKTAYLMNSFAFNPIPERAIPPAPKQAWSGQEQGNLDDAIVVNFAPGSKVGLAFAYLLRHERAPQKAQPRAIIAAASAYSRSFVEGTGLYDAVVPTSGGGDDADPAAILSRILKQYEAPPTTTTTTTTQQQRKRKVALFDFGGRGGVGARWAEALAPVAEEWGHTLLYVRIGSEIQERGAAETLAAFQARSTGASAASVNADDMRTAAIEQVGEEEYYRGLDASWAAFKRVKGFKVRWGEGMESAVKGWDELARGEVKADEGLAFRI</sequence>
<protein>
    <submittedName>
        <fullName evidence="1">Uncharacterized protein</fullName>
    </submittedName>
</protein>
<name>M7TBG2_EUTLA</name>
<accession>M7TBG2</accession>